<keyword evidence="5 8" id="KW-1133">Transmembrane helix</keyword>
<dbReference type="PANTHER" id="PTHR30558:SF3">
    <property type="entry name" value="BIOPOLYMER TRANSPORT PROTEIN EXBD-RELATED"/>
    <property type="match status" value="1"/>
</dbReference>
<dbReference type="AlphaFoldDB" id="A0A165ZS78"/>
<dbReference type="InterPro" id="IPR003400">
    <property type="entry name" value="ExbD"/>
</dbReference>
<evidence type="ECO:0000256" key="2">
    <source>
        <dbReference type="ARBA" id="ARBA00005811"/>
    </source>
</evidence>
<evidence type="ECO:0000256" key="1">
    <source>
        <dbReference type="ARBA" id="ARBA00004162"/>
    </source>
</evidence>
<dbReference type="EMBL" id="LMCB01000010">
    <property type="protein sequence ID" value="KZL20222.1"/>
    <property type="molecule type" value="Genomic_DNA"/>
</dbReference>
<evidence type="ECO:0000256" key="5">
    <source>
        <dbReference type="ARBA" id="ARBA00022989"/>
    </source>
</evidence>
<proteinExistence type="inferred from homology"/>
<evidence type="ECO:0000313" key="10">
    <source>
        <dbReference type="Proteomes" id="UP000076577"/>
    </source>
</evidence>
<dbReference type="Proteomes" id="UP000076577">
    <property type="component" value="Unassembled WGS sequence"/>
</dbReference>
<evidence type="ECO:0000256" key="4">
    <source>
        <dbReference type="ARBA" id="ARBA00022692"/>
    </source>
</evidence>
<dbReference type="GO" id="GO:0015031">
    <property type="term" value="P:protein transport"/>
    <property type="evidence" value="ECO:0007669"/>
    <property type="project" value="UniProtKB-KW"/>
</dbReference>
<dbReference type="PANTHER" id="PTHR30558">
    <property type="entry name" value="EXBD MEMBRANE COMPONENT OF PMF-DRIVEN MACROMOLECULE IMPORT SYSTEM"/>
    <property type="match status" value="1"/>
</dbReference>
<evidence type="ECO:0000256" key="6">
    <source>
        <dbReference type="ARBA" id="ARBA00023136"/>
    </source>
</evidence>
<organism evidence="9 10">
    <name type="scientific">Pseudovibrio axinellae</name>
    <dbReference type="NCBI Taxonomy" id="989403"/>
    <lineage>
        <taxon>Bacteria</taxon>
        <taxon>Pseudomonadati</taxon>
        <taxon>Pseudomonadota</taxon>
        <taxon>Alphaproteobacteria</taxon>
        <taxon>Hyphomicrobiales</taxon>
        <taxon>Stappiaceae</taxon>
        <taxon>Pseudovibrio</taxon>
    </lineage>
</organism>
<dbReference type="OrthoDB" id="5456447at2"/>
<dbReference type="RefSeq" id="WP_068004548.1">
    <property type="nucleotide sequence ID" value="NZ_FOFM01000003.1"/>
</dbReference>
<dbReference type="GO" id="GO:0022857">
    <property type="term" value="F:transmembrane transporter activity"/>
    <property type="evidence" value="ECO:0007669"/>
    <property type="project" value="InterPro"/>
</dbReference>
<keyword evidence="3" id="KW-1003">Cell membrane</keyword>
<comment type="caution">
    <text evidence="9">The sequence shown here is derived from an EMBL/GenBank/DDBJ whole genome shotgun (WGS) entry which is preliminary data.</text>
</comment>
<evidence type="ECO:0000256" key="8">
    <source>
        <dbReference type="SAM" id="Phobius"/>
    </source>
</evidence>
<keyword evidence="4 7" id="KW-0812">Transmembrane</keyword>
<name>A0A165ZS78_9HYPH</name>
<gene>
    <name evidence="9" type="ORF">PsAD2_01518</name>
</gene>
<dbReference type="Pfam" id="PF02472">
    <property type="entry name" value="ExbD"/>
    <property type="match status" value="1"/>
</dbReference>
<comment type="subcellular location">
    <subcellularLocation>
        <location evidence="1">Cell membrane</location>
        <topology evidence="1">Single-pass membrane protein</topology>
    </subcellularLocation>
    <subcellularLocation>
        <location evidence="7">Cell membrane</location>
        <topology evidence="7">Single-pass type II membrane protein</topology>
    </subcellularLocation>
</comment>
<feature type="transmembrane region" description="Helical" evidence="8">
    <location>
        <begin position="12"/>
        <end position="38"/>
    </location>
</feature>
<comment type="similarity">
    <text evidence="2 7">Belongs to the ExbD/TolR family.</text>
</comment>
<sequence length="127" mass="13761">MRLSEVPKRNRAPGLTSLIDVIFLLLMFFMLASTFSVYQRLDVTSGSEGASELDHAPVLLQVFAQGQLFMNGKSMRVEALDARLGEAGIAKQQPIAVIPAKDSTVQDLVHALETLKFAGWSATVVGN</sequence>
<reference evidence="9 10" key="1">
    <citation type="journal article" date="2016" name="Front. Microbiol.">
        <title>Comparative Genomic Analysis Reveals a Diverse Repertoire of Genes Involved in Prokaryote-Eukaryote Interactions within the Pseudovibrio Genus.</title>
        <authorList>
            <person name="Romano S."/>
            <person name="Fernandez-Guerra A."/>
            <person name="Reen F.J."/>
            <person name="Glockner F.O."/>
            <person name="Crowley S.P."/>
            <person name="O'Sullivan O."/>
            <person name="Cotter P.D."/>
            <person name="Adams C."/>
            <person name="Dobson A.D."/>
            <person name="O'Gara F."/>
        </authorList>
    </citation>
    <scope>NUCLEOTIDE SEQUENCE [LARGE SCALE GENOMIC DNA]</scope>
    <source>
        <strain evidence="9 10">Ad2</strain>
    </source>
</reference>
<keyword evidence="10" id="KW-1185">Reference proteome</keyword>
<evidence type="ECO:0000256" key="3">
    <source>
        <dbReference type="ARBA" id="ARBA00022475"/>
    </source>
</evidence>
<evidence type="ECO:0000256" key="7">
    <source>
        <dbReference type="RuleBase" id="RU003879"/>
    </source>
</evidence>
<dbReference type="STRING" id="989403.SAMN05421798_103239"/>
<dbReference type="PATRIC" id="fig|989403.3.peg.1616"/>
<dbReference type="GO" id="GO:0005886">
    <property type="term" value="C:plasma membrane"/>
    <property type="evidence" value="ECO:0007669"/>
    <property type="project" value="UniProtKB-SubCell"/>
</dbReference>
<keyword evidence="7" id="KW-0813">Transport</keyword>
<keyword evidence="7" id="KW-0653">Protein transport</keyword>
<evidence type="ECO:0000313" key="9">
    <source>
        <dbReference type="EMBL" id="KZL20222.1"/>
    </source>
</evidence>
<keyword evidence="6 8" id="KW-0472">Membrane</keyword>
<protein>
    <submittedName>
        <fullName evidence="9">Biopolymer transport protein ExbD</fullName>
    </submittedName>
</protein>
<accession>A0A165ZS78</accession>